<dbReference type="GO" id="GO:0006891">
    <property type="term" value="P:intra-Golgi vesicle-mediated transport"/>
    <property type="evidence" value="ECO:0007669"/>
    <property type="project" value="TreeGrafter"/>
</dbReference>
<dbReference type="PANTHER" id="PTHR21311:SF0">
    <property type="entry name" value="CONSERVED OLIGOMERIC GOLGI COMPLEX SUBUNIT 8"/>
    <property type="match status" value="1"/>
</dbReference>
<sequence length="350" mass="40791">MSPEIDNNDELYQLLMGNDPSADENYIKKTHDYLNRLTSLSLSELLRESVQLKEKQEKAKQDSQKLAFSNYPSFLDSQTCAEQLSHSLDDTNNELDRFSTCIDELQAACDTFTRDAKEIKEEQSKITCVLENEDVLTELLEIPQLMETCVWNGYYSEVMDLASHVRLLSVRYPLSVITSIQQQVQACFDLMLIQLISHLRKPIRLAAAMNSVGFLRRMDVFESEDELRMVFLRCRHDFLQQKLARIKRDMSEDTKQRSRDAVEYLKKFIDIIREQMLEIGTQYIWIFPHEQGPILSDYMVYLVGIIRTTLNTYLPVIEDESSKNSLLTQFEYCGISLGRIGLDFRHLFTE</sequence>
<feature type="coiled-coil region" evidence="9">
    <location>
        <begin position="88"/>
        <end position="122"/>
    </location>
</feature>
<accession>A0A9P6X746</accession>
<evidence type="ECO:0000256" key="2">
    <source>
        <dbReference type="ARBA" id="ARBA00006419"/>
    </source>
</evidence>
<comment type="caution">
    <text evidence="10">The sequence shown here is derived from an EMBL/GenBank/DDBJ whole genome shotgun (WGS) entry which is preliminary data.</text>
</comment>
<dbReference type="EMBL" id="JAANQT010001048">
    <property type="protein sequence ID" value="KAG1306879.1"/>
    <property type="molecule type" value="Genomic_DNA"/>
</dbReference>
<dbReference type="GO" id="GO:0000139">
    <property type="term" value="C:Golgi membrane"/>
    <property type="evidence" value="ECO:0007669"/>
    <property type="project" value="UniProtKB-SubCell"/>
</dbReference>
<keyword evidence="4" id="KW-0813">Transport</keyword>
<keyword evidence="5" id="KW-0653">Protein transport</keyword>
<keyword evidence="7" id="KW-0472">Membrane</keyword>
<evidence type="ECO:0000256" key="1">
    <source>
        <dbReference type="ARBA" id="ARBA00004395"/>
    </source>
</evidence>
<dbReference type="PANTHER" id="PTHR21311">
    <property type="entry name" value="CONSERVED OLIGOMERIC GOLGI COMPLEX COMPONENT 8"/>
    <property type="match status" value="1"/>
</dbReference>
<comment type="similarity">
    <text evidence="2">Belongs to the COG8 family.</text>
</comment>
<dbReference type="InterPro" id="IPR007255">
    <property type="entry name" value="COG8"/>
</dbReference>
<evidence type="ECO:0000256" key="8">
    <source>
        <dbReference type="ARBA" id="ARBA00031347"/>
    </source>
</evidence>
<dbReference type="GO" id="GO:0017119">
    <property type="term" value="C:Golgi transport complex"/>
    <property type="evidence" value="ECO:0007669"/>
    <property type="project" value="InterPro"/>
</dbReference>
<dbReference type="Proteomes" id="UP000716291">
    <property type="component" value="Unassembled WGS sequence"/>
</dbReference>
<evidence type="ECO:0000256" key="4">
    <source>
        <dbReference type="ARBA" id="ARBA00022448"/>
    </source>
</evidence>
<gene>
    <name evidence="10" type="ORF">G6F64_007249</name>
</gene>
<dbReference type="OrthoDB" id="1661054at2759"/>
<evidence type="ECO:0000313" key="10">
    <source>
        <dbReference type="EMBL" id="KAG1306879.1"/>
    </source>
</evidence>
<dbReference type="InterPro" id="IPR016159">
    <property type="entry name" value="Cullin_repeat-like_dom_sf"/>
</dbReference>
<comment type="subcellular location">
    <subcellularLocation>
        <location evidence="1">Golgi apparatus membrane</location>
        <topology evidence="1">Peripheral membrane protein</topology>
    </subcellularLocation>
</comment>
<protein>
    <recommendedName>
        <fullName evidence="3">Conserved oligomeric Golgi complex subunit 8</fullName>
    </recommendedName>
    <alternativeName>
        <fullName evidence="8">Component of oligomeric Golgi complex 8</fullName>
    </alternativeName>
</protein>
<dbReference type="SUPFAM" id="SSF74788">
    <property type="entry name" value="Cullin repeat-like"/>
    <property type="match status" value="1"/>
</dbReference>
<keyword evidence="9" id="KW-0175">Coiled coil</keyword>
<evidence type="ECO:0000313" key="11">
    <source>
        <dbReference type="Proteomes" id="UP000716291"/>
    </source>
</evidence>
<dbReference type="AlphaFoldDB" id="A0A9P6X746"/>
<organism evidence="10 11">
    <name type="scientific">Rhizopus oryzae</name>
    <name type="common">Mucormycosis agent</name>
    <name type="synonym">Rhizopus arrhizus var. delemar</name>
    <dbReference type="NCBI Taxonomy" id="64495"/>
    <lineage>
        <taxon>Eukaryota</taxon>
        <taxon>Fungi</taxon>
        <taxon>Fungi incertae sedis</taxon>
        <taxon>Mucoromycota</taxon>
        <taxon>Mucoromycotina</taxon>
        <taxon>Mucoromycetes</taxon>
        <taxon>Mucorales</taxon>
        <taxon>Mucorineae</taxon>
        <taxon>Rhizopodaceae</taxon>
        <taxon>Rhizopus</taxon>
    </lineage>
</organism>
<evidence type="ECO:0000256" key="6">
    <source>
        <dbReference type="ARBA" id="ARBA00023034"/>
    </source>
</evidence>
<evidence type="ECO:0000256" key="3">
    <source>
        <dbReference type="ARBA" id="ARBA00020983"/>
    </source>
</evidence>
<dbReference type="GO" id="GO:0015031">
    <property type="term" value="P:protein transport"/>
    <property type="evidence" value="ECO:0007669"/>
    <property type="project" value="UniProtKB-KW"/>
</dbReference>
<evidence type="ECO:0000256" key="7">
    <source>
        <dbReference type="ARBA" id="ARBA00023136"/>
    </source>
</evidence>
<proteinExistence type="inferred from homology"/>
<keyword evidence="6" id="KW-0333">Golgi apparatus</keyword>
<keyword evidence="11" id="KW-1185">Reference proteome</keyword>
<dbReference type="Pfam" id="PF04124">
    <property type="entry name" value="Dor1"/>
    <property type="match status" value="1"/>
</dbReference>
<reference evidence="10" key="1">
    <citation type="journal article" date="2020" name="Microb. Genom.">
        <title>Genetic diversity of clinical and environmental Mucorales isolates obtained from an investigation of mucormycosis cases among solid organ transplant recipients.</title>
        <authorList>
            <person name="Nguyen M.H."/>
            <person name="Kaul D."/>
            <person name="Muto C."/>
            <person name="Cheng S.J."/>
            <person name="Richter R.A."/>
            <person name="Bruno V.M."/>
            <person name="Liu G."/>
            <person name="Beyhan S."/>
            <person name="Sundermann A.J."/>
            <person name="Mounaud S."/>
            <person name="Pasculle A.W."/>
            <person name="Nierman W.C."/>
            <person name="Driscoll E."/>
            <person name="Cumbie R."/>
            <person name="Clancy C.J."/>
            <person name="Dupont C.L."/>
        </authorList>
    </citation>
    <scope>NUCLEOTIDE SEQUENCE</scope>
    <source>
        <strain evidence="10">GL11</strain>
    </source>
</reference>
<name>A0A9P6X746_RHIOR</name>
<evidence type="ECO:0000256" key="5">
    <source>
        <dbReference type="ARBA" id="ARBA00022927"/>
    </source>
</evidence>
<evidence type="ECO:0000256" key="9">
    <source>
        <dbReference type="SAM" id="Coils"/>
    </source>
</evidence>